<accession>A0ABQ9STL5</accession>
<sequence length="80" mass="8972">MNPGSNKSIVHGDDSSSSRKSTGTEDMLRLRKERLCLFALDNECPNPMLPHMMGLSGLSIEKSRRRKLQEIKSAISKVEK</sequence>
<dbReference type="EMBL" id="MOPA01000004">
    <property type="protein sequence ID" value="KAK1542849.1"/>
    <property type="molecule type" value="Genomic_DNA"/>
</dbReference>
<proteinExistence type="predicted"/>
<reference evidence="2 3" key="1">
    <citation type="submission" date="2016-10" db="EMBL/GenBank/DDBJ databases">
        <title>The genome sequence of Colletotrichum fioriniae PJ7.</title>
        <authorList>
            <person name="Baroncelli R."/>
        </authorList>
    </citation>
    <scope>NUCLEOTIDE SEQUENCE [LARGE SCALE GENOMIC DNA]</scope>
    <source>
        <strain evidence="2 3">IMI 384185</strain>
    </source>
</reference>
<evidence type="ECO:0000313" key="3">
    <source>
        <dbReference type="Proteomes" id="UP001241169"/>
    </source>
</evidence>
<feature type="region of interest" description="Disordered" evidence="1">
    <location>
        <begin position="1"/>
        <end position="26"/>
    </location>
</feature>
<organism evidence="2 3">
    <name type="scientific">Colletotrichum paranaense</name>
    <dbReference type="NCBI Taxonomy" id="1914294"/>
    <lineage>
        <taxon>Eukaryota</taxon>
        <taxon>Fungi</taxon>
        <taxon>Dikarya</taxon>
        <taxon>Ascomycota</taxon>
        <taxon>Pezizomycotina</taxon>
        <taxon>Sordariomycetes</taxon>
        <taxon>Hypocreomycetidae</taxon>
        <taxon>Glomerellales</taxon>
        <taxon>Glomerellaceae</taxon>
        <taxon>Colletotrichum</taxon>
        <taxon>Colletotrichum acutatum species complex</taxon>
    </lineage>
</organism>
<protein>
    <submittedName>
        <fullName evidence="2">Uncharacterized protein</fullName>
    </submittedName>
</protein>
<comment type="caution">
    <text evidence="2">The sequence shown here is derived from an EMBL/GenBank/DDBJ whole genome shotgun (WGS) entry which is preliminary data.</text>
</comment>
<evidence type="ECO:0000313" key="2">
    <source>
        <dbReference type="EMBL" id="KAK1542849.1"/>
    </source>
</evidence>
<name>A0ABQ9STL5_9PEZI</name>
<gene>
    <name evidence="2" type="ORF">CPAR01_06236</name>
</gene>
<keyword evidence="3" id="KW-1185">Reference proteome</keyword>
<dbReference type="Proteomes" id="UP001241169">
    <property type="component" value="Unassembled WGS sequence"/>
</dbReference>
<evidence type="ECO:0000256" key="1">
    <source>
        <dbReference type="SAM" id="MobiDB-lite"/>
    </source>
</evidence>
<dbReference type="GeneID" id="85374409"/>
<feature type="compositionally biased region" description="Basic and acidic residues" evidence="1">
    <location>
        <begin position="10"/>
        <end position="26"/>
    </location>
</feature>
<dbReference type="RefSeq" id="XP_060351976.1">
    <property type="nucleotide sequence ID" value="XM_060490510.1"/>
</dbReference>